<dbReference type="Pfam" id="PF04136">
    <property type="entry name" value="COG3_N"/>
    <property type="match status" value="1"/>
</dbReference>
<dbReference type="Pfam" id="PF03081">
    <property type="entry name" value="Exo70_C"/>
    <property type="match status" value="1"/>
</dbReference>
<accession>A0A4U5PBY3</accession>
<dbReference type="GO" id="GO:0015031">
    <property type="term" value="P:protein transport"/>
    <property type="evidence" value="ECO:0007669"/>
    <property type="project" value="UniProtKB-KW"/>
</dbReference>
<dbReference type="InterPro" id="IPR046364">
    <property type="entry name" value="Exo70_C"/>
</dbReference>
<dbReference type="PANTHER" id="PTHR12542:SF41">
    <property type="entry name" value="EXOCYST COMPLEX COMPONENT 7"/>
    <property type="match status" value="1"/>
</dbReference>
<dbReference type="PANTHER" id="PTHR12542">
    <property type="entry name" value="EXOCYST COMPLEX PROTEIN EXO70"/>
    <property type="match status" value="1"/>
</dbReference>
<evidence type="ECO:0000256" key="2">
    <source>
        <dbReference type="ARBA" id="ARBA00022448"/>
    </source>
</evidence>
<feature type="domain" description="PH" evidence="6">
    <location>
        <begin position="1"/>
        <end position="23"/>
    </location>
</feature>
<evidence type="ECO:0000256" key="5">
    <source>
        <dbReference type="RuleBase" id="RU365026"/>
    </source>
</evidence>
<gene>
    <name evidence="7" type="ORF">L596_008181</name>
</gene>
<comment type="similarity">
    <text evidence="1 5">Belongs to the EXO70 family.</text>
</comment>
<organism evidence="7 8">
    <name type="scientific">Steinernema carpocapsae</name>
    <name type="common">Entomopathogenic nematode</name>
    <dbReference type="NCBI Taxonomy" id="34508"/>
    <lineage>
        <taxon>Eukaryota</taxon>
        <taxon>Metazoa</taxon>
        <taxon>Ecdysozoa</taxon>
        <taxon>Nematoda</taxon>
        <taxon>Chromadorea</taxon>
        <taxon>Rhabditida</taxon>
        <taxon>Tylenchina</taxon>
        <taxon>Panagrolaimomorpha</taxon>
        <taxon>Strongyloidoidea</taxon>
        <taxon>Steinernematidae</taxon>
        <taxon>Steinernema</taxon>
    </lineage>
</organism>
<dbReference type="InterPro" id="IPR004140">
    <property type="entry name" value="Exo70"/>
</dbReference>
<dbReference type="PROSITE" id="PS50003">
    <property type="entry name" value="PH_DOMAIN"/>
    <property type="match status" value="1"/>
</dbReference>
<dbReference type="SUPFAM" id="SSF74788">
    <property type="entry name" value="Cullin repeat-like"/>
    <property type="match status" value="1"/>
</dbReference>
<dbReference type="Proteomes" id="UP000298663">
    <property type="component" value="Unassembled WGS sequence"/>
</dbReference>
<keyword evidence="8" id="KW-1185">Reference proteome</keyword>
<name>A0A4U5PBY3_STECR</name>
<dbReference type="AlphaFoldDB" id="A0A4U5PBY3"/>
<evidence type="ECO:0000256" key="3">
    <source>
        <dbReference type="ARBA" id="ARBA00022483"/>
    </source>
</evidence>
<dbReference type="GO" id="GO:0000145">
    <property type="term" value="C:exocyst"/>
    <property type="evidence" value="ECO:0007669"/>
    <property type="project" value="InterPro"/>
</dbReference>
<dbReference type="GO" id="GO:0006887">
    <property type="term" value="P:exocytosis"/>
    <property type="evidence" value="ECO:0007669"/>
    <property type="project" value="UniProtKB-KW"/>
</dbReference>
<keyword evidence="2 5" id="KW-0813">Transport</keyword>
<reference evidence="7 8" key="1">
    <citation type="journal article" date="2015" name="Genome Biol.">
        <title>Comparative genomics of Steinernema reveals deeply conserved gene regulatory networks.</title>
        <authorList>
            <person name="Dillman A.R."/>
            <person name="Macchietto M."/>
            <person name="Porter C.F."/>
            <person name="Rogers A."/>
            <person name="Williams B."/>
            <person name="Antoshechkin I."/>
            <person name="Lee M.M."/>
            <person name="Goodwin Z."/>
            <person name="Lu X."/>
            <person name="Lewis E.E."/>
            <person name="Goodrich-Blair H."/>
            <person name="Stock S.P."/>
            <person name="Adams B.J."/>
            <person name="Sternberg P.W."/>
            <person name="Mortazavi A."/>
        </authorList>
    </citation>
    <scope>NUCLEOTIDE SEQUENCE [LARGE SCALE GENOMIC DNA]</scope>
    <source>
        <strain evidence="7 8">ALL</strain>
    </source>
</reference>
<sequence length="621" mass="70669">MSSINEKLQQDEEWLNSLQEHLKKSTSLTSNVSNMLESFQQRLQRLDDTISPLHEKSTRLQRKQQNVTKLLKTIDATIQLFGRTAELENAIRDTNPSLDLQEYIENMDALYNAIVFFASHPTYDNQRDNMKLTFESGCTCLEKEIHNLVITNSIMVAPTTIVECLDEEFEILSTRIRSLETLKNIKNISKLFDWLRKNYEMTRCSETFAVVRSDNMLKTLNALGEQHRDANSSLNASAANSRKASAVSTRASSTVFLKQAFKKATGRGTEKFADKRDVVNDGSLDFVILLFASVLALIQIETELTAKISEEVTVQAQLQRLIFSRPLQLVVNSAYTTLEQYDQGVSGLLPLMKFLLRHNSQLLSLSQNAVNNIISFEPLMQLASSKTRSAINELCERLSNDNDKFYPKDGNVHQVTANTMHLLNHMAVFRNVVTETSGPADRVFEQILGALEGNIRSKSLLYQDEFLQAIFQLNNTNYVLTGIQEGPVANVLRARLNDLCASYRQKLSDLLNRYLRSWNRVVAVFSMDLNEDDKITASKTIFATFNREFEATITHQKEYCVSDLKLGHIIRDRIKELVVTPYARLYSRCAQSAFSSNLEKHIRYTPESLEMCIDRIFDASA</sequence>
<evidence type="ECO:0000313" key="8">
    <source>
        <dbReference type="Proteomes" id="UP000298663"/>
    </source>
</evidence>
<dbReference type="Gene3D" id="1.20.1280.170">
    <property type="entry name" value="Exocyst complex component Exo70"/>
    <property type="match status" value="1"/>
</dbReference>
<evidence type="ECO:0000259" key="6">
    <source>
        <dbReference type="PROSITE" id="PS50003"/>
    </source>
</evidence>
<evidence type="ECO:0000256" key="4">
    <source>
        <dbReference type="ARBA" id="ARBA00026169"/>
    </source>
</evidence>
<comment type="function">
    <text evidence="5">Component of the exocyst complex involved in the docking of exocytic vesicles with fusion sites on the plasma membrane.</text>
</comment>
<proteinExistence type="inferred from homology"/>
<keyword evidence="5" id="KW-0653">Protein transport</keyword>
<dbReference type="EMBL" id="AZBU02000002">
    <property type="protein sequence ID" value="TKR93786.1"/>
    <property type="molecule type" value="Genomic_DNA"/>
</dbReference>
<keyword evidence="3 5" id="KW-0268">Exocytosis</keyword>
<reference evidence="7 8" key="2">
    <citation type="journal article" date="2019" name="G3 (Bethesda)">
        <title>Hybrid Assembly of the Genome of the Entomopathogenic Nematode Steinernema carpocapsae Identifies the X-Chromosome.</title>
        <authorList>
            <person name="Serra L."/>
            <person name="Macchietto M."/>
            <person name="Macias-Munoz A."/>
            <person name="McGill C.J."/>
            <person name="Rodriguez I.M."/>
            <person name="Rodriguez B."/>
            <person name="Murad R."/>
            <person name="Mortazavi A."/>
        </authorList>
    </citation>
    <scope>NUCLEOTIDE SEQUENCE [LARGE SCALE GENOMIC DNA]</scope>
    <source>
        <strain evidence="7 8">ALL</strain>
    </source>
</reference>
<dbReference type="InterPro" id="IPR001849">
    <property type="entry name" value="PH_domain"/>
</dbReference>
<dbReference type="InterPro" id="IPR048320">
    <property type="entry name" value="COG3_N"/>
</dbReference>
<dbReference type="STRING" id="34508.A0A4U5PBY3"/>
<evidence type="ECO:0000313" key="7">
    <source>
        <dbReference type="EMBL" id="TKR93786.1"/>
    </source>
</evidence>
<dbReference type="GO" id="GO:0005546">
    <property type="term" value="F:phosphatidylinositol-4,5-bisphosphate binding"/>
    <property type="evidence" value="ECO:0007669"/>
    <property type="project" value="InterPro"/>
</dbReference>
<dbReference type="OrthoDB" id="1922221at2759"/>
<protein>
    <recommendedName>
        <fullName evidence="4 5">Exocyst complex component 7</fullName>
    </recommendedName>
    <alternativeName>
        <fullName evidence="5">Exocyst complex component Exo70</fullName>
    </alternativeName>
</protein>
<dbReference type="InterPro" id="IPR016159">
    <property type="entry name" value="Cullin_repeat-like_dom_sf"/>
</dbReference>
<comment type="caution">
    <text evidence="7">The sequence shown here is derived from an EMBL/GenBank/DDBJ whole genome shotgun (WGS) entry which is preliminary data.</text>
</comment>
<evidence type="ECO:0000256" key="1">
    <source>
        <dbReference type="ARBA" id="ARBA00006756"/>
    </source>
</evidence>